<comment type="caution">
    <text evidence="2">The sequence shown here is derived from an EMBL/GenBank/DDBJ whole genome shotgun (WGS) entry which is preliminary data.</text>
</comment>
<gene>
    <name evidence="2" type="ORF">BLNAU_8696</name>
</gene>
<keyword evidence="3" id="KW-1185">Reference proteome</keyword>
<dbReference type="Proteomes" id="UP001281761">
    <property type="component" value="Unassembled WGS sequence"/>
</dbReference>
<feature type="compositionally biased region" description="Basic and acidic residues" evidence="1">
    <location>
        <begin position="110"/>
        <end position="125"/>
    </location>
</feature>
<dbReference type="EMBL" id="JARBJD010000057">
    <property type="protein sequence ID" value="KAK2956329.1"/>
    <property type="molecule type" value="Genomic_DNA"/>
</dbReference>
<evidence type="ECO:0000313" key="2">
    <source>
        <dbReference type="EMBL" id="KAK2956329.1"/>
    </source>
</evidence>
<evidence type="ECO:0000256" key="1">
    <source>
        <dbReference type="SAM" id="MobiDB-lite"/>
    </source>
</evidence>
<feature type="region of interest" description="Disordered" evidence="1">
    <location>
        <begin position="230"/>
        <end position="257"/>
    </location>
</feature>
<sequence>MSIITTHPSHCPLPLHHHPHPPTPLCLSSPPTPSHSHLPLLTTHALPLPSASPSPPAPAHSPLPLPLNPHPLTPLCLSPHSPRCGTCWWLIIPLQTRQDRKGGGVGTKPRRVEWKEERGSEEQTRHRGRIESATVGRAEISDGHEGTKRRESGRKDCKFRFAFRRSRQQFNNHTRARDKIAGSSLQKNKQSEHSYVHTDRQNTDTTDHAASHVVSEVTEILTRYTTAGDSGVHVESTEGQEVTTGANDERSVESEGDGCVDERVLKGAMEENKCVVLEVKGSEAQQCGRGEDRMGLGLPFTVDCSPFLNWTKDKTDSESEKAVIFLSLVATVKSQPVFDVSLEAKAVKFLECVVPKTPYSPDAFLNSIASFSDKSQRGLVESMIILISSPNQAITTASMKMMRSLITRCSDKRRLDLVKAGLIPQLITTLNPLSLSFAEAVDIHTGLMSSITWFLWITTPFGLDYLDIVDGFQTQNVHKMVLKQVLVPSEEYICHLCTNRFSIIDGEQSEHFLLLLAYLLHICPNYQPTIDFVLHMPVFLTIPSCLTFFKNDRSIWICLHSMNNIQQNWNETRGAARQEWKTVHRMLRMEGFEDLVEEKLLNDPKELRGRWIIGSSVDWNNQLGMNLPEQS</sequence>
<feature type="compositionally biased region" description="Polar residues" evidence="1">
    <location>
        <begin position="237"/>
        <end position="246"/>
    </location>
</feature>
<reference evidence="2 3" key="1">
    <citation type="journal article" date="2022" name="bioRxiv">
        <title>Genomics of Preaxostyla Flagellates Illuminates Evolutionary Transitions and the Path Towards Mitochondrial Loss.</title>
        <authorList>
            <person name="Novak L.V.F."/>
            <person name="Treitli S.C."/>
            <person name="Pyrih J."/>
            <person name="Halakuc P."/>
            <person name="Pipaliya S.V."/>
            <person name="Vacek V."/>
            <person name="Brzon O."/>
            <person name="Soukal P."/>
            <person name="Eme L."/>
            <person name="Dacks J.B."/>
            <person name="Karnkowska A."/>
            <person name="Elias M."/>
            <person name="Hampl V."/>
        </authorList>
    </citation>
    <scope>NUCLEOTIDE SEQUENCE [LARGE SCALE GENOMIC DNA]</scope>
    <source>
        <strain evidence="2">NAU3</strain>
        <tissue evidence="2">Gut</tissue>
    </source>
</reference>
<name>A0ABQ9XXZ2_9EUKA</name>
<protein>
    <submittedName>
        <fullName evidence="2">Uncharacterized protein</fullName>
    </submittedName>
</protein>
<evidence type="ECO:0000313" key="3">
    <source>
        <dbReference type="Proteomes" id="UP001281761"/>
    </source>
</evidence>
<organism evidence="2 3">
    <name type="scientific">Blattamonas nauphoetae</name>
    <dbReference type="NCBI Taxonomy" id="2049346"/>
    <lineage>
        <taxon>Eukaryota</taxon>
        <taxon>Metamonada</taxon>
        <taxon>Preaxostyla</taxon>
        <taxon>Oxymonadida</taxon>
        <taxon>Blattamonas</taxon>
    </lineage>
</organism>
<feature type="region of interest" description="Disordered" evidence="1">
    <location>
        <begin position="99"/>
        <end position="129"/>
    </location>
</feature>
<accession>A0ABQ9XXZ2</accession>
<proteinExistence type="predicted"/>